<proteinExistence type="predicted"/>
<name>A0A1E1LGI7_9HELO</name>
<dbReference type="Proteomes" id="UP000178912">
    <property type="component" value="Unassembled WGS sequence"/>
</dbReference>
<reference evidence="2" key="1">
    <citation type="submission" date="2016-03" db="EMBL/GenBank/DDBJ databases">
        <authorList>
            <person name="Guldener U."/>
        </authorList>
    </citation>
    <scope>NUCLEOTIDE SEQUENCE [LARGE SCALE GENOMIC DNA]</scope>
    <source>
        <strain evidence="2">04CH-RAC-A.6.1</strain>
    </source>
</reference>
<protein>
    <submittedName>
        <fullName evidence="1">Uncharacterized protein</fullName>
    </submittedName>
</protein>
<dbReference type="EMBL" id="FJUX01000117">
    <property type="protein sequence ID" value="CZT09582.1"/>
    <property type="molecule type" value="Genomic_DNA"/>
</dbReference>
<gene>
    <name evidence="1" type="ORF">RAG0_14296</name>
</gene>
<accession>A0A1E1LGI7</accession>
<sequence>MNTAPDSYVQYFSIESKPYPFPIALAPNYNSYYNNTYLLELSPWVMVLVLLARLAD</sequence>
<evidence type="ECO:0000313" key="2">
    <source>
        <dbReference type="Proteomes" id="UP000178912"/>
    </source>
</evidence>
<keyword evidence="2" id="KW-1185">Reference proteome</keyword>
<dbReference type="AlphaFoldDB" id="A0A1E1LGI7"/>
<evidence type="ECO:0000313" key="1">
    <source>
        <dbReference type="EMBL" id="CZT09582.1"/>
    </source>
</evidence>
<organism evidence="1 2">
    <name type="scientific">Rhynchosporium agropyri</name>
    <dbReference type="NCBI Taxonomy" id="914238"/>
    <lineage>
        <taxon>Eukaryota</taxon>
        <taxon>Fungi</taxon>
        <taxon>Dikarya</taxon>
        <taxon>Ascomycota</taxon>
        <taxon>Pezizomycotina</taxon>
        <taxon>Leotiomycetes</taxon>
        <taxon>Helotiales</taxon>
        <taxon>Ploettnerulaceae</taxon>
        <taxon>Rhynchosporium</taxon>
    </lineage>
</organism>